<protein>
    <submittedName>
        <fullName evidence="1">Uncharacterized protein</fullName>
    </submittedName>
</protein>
<proteinExistence type="predicted"/>
<name>A0A699X479_TANCI</name>
<dbReference type="EMBL" id="BKCJ011775870">
    <property type="protein sequence ID" value="GFD51911.1"/>
    <property type="molecule type" value="Genomic_DNA"/>
</dbReference>
<comment type="caution">
    <text evidence="1">The sequence shown here is derived from an EMBL/GenBank/DDBJ whole genome shotgun (WGS) entry which is preliminary data.</text>
</comment>
<dbReference type="AlphaFoldDB" id="A0A699X479"/>
<feature type="non-terminal residue" evidence="1">
    <location>
        <position position="1"/>
    </location>
</feature>
<reference evidence="1" key="1">
    <citation type="journal article" date="2019" name="Sci. Rep.">
        <title>Draft genome of Tanacetum cinerariifolium, the natural source of mosquito coil.</title>
        <authorList>
            <person name="Yamashiro T."/>
            <person name="Shiraishi A."/>
            <person name="Satake H."/>
            <person name="Nakayama K."/>
        </authorList>
    </citation>
    <scope>NUCLEOTIDE SEQUENCE</scope>
</reference>
<sequence length="76" mass="8427">RPVPEGRRSPSVRRHGELPRPLHVNVQPRPRVLLYSAGVYVRRDAKVYGRFPGVADRIRHGPVLGTGDQGRVGPGQ</sequence>
<accession>A0A699X479</accession>
<organism evidence="1">
    <name type="scientific">Tanacetum cinerariifolium</name>
    <name type="common">Dalmatian daisy</name>
    <name type="synonym">Chrysanthemum cinerariifolium</name>
    <dbReference type="NCBI Taxonomy" id="118510"/>
    <lineage>
        <taxon>Eukaryota</taxon>
        <taxon>Viridiplantae</taxon>
        <taxon>Streptophyta</taxon>
        <taxon>Embryophyta</taxon>
        <taxon>Tracheophyta</taxon>
        <taxon>Spermatophyta</taxon>
        <taxon>Magnoliopsida</taxon>
        <taxon>eudicotyledons</taxon>
        <taxon>Gunneridae</taxon>
        <taxon>Pentapetalae</taxon>
        <taxon>asterids</taxon>
        <taxon>campanulids</taxon>
        <taxon>Asterales</taxon>
        <taxon>Asteraceae</taxon>
        <taxon>Asteroideae</taxon>
        <taxon>Anthemideae</taxon>
        <taxon>Anthemidinae</taxon>
        <taxon>Tanacetum</taxon>
    </lineage>
</organism>
<evidence type="ECO:0000313" key="1">
    <source>
        <dbReference type="EMBL" id="GFD51911.1"/>
    </source>
</evidence>
<gene>
    <name evidence="1" type="ORF">Tci_923880</name>
</gene>